<dbReference type="PhylomeDB" id="B8LZK3"/>
<dbReference type="InterPro" id="IPR051127">
    <property type="entry name" value="Fungal_SecMet_Regulators"/>
</dbReference>
<dbReference type="VEuPathDB" id="FungiDB:TSTA_096750"/>
<dbReference type="AlphaFoldDB" id="B8LZK3"/>
<dbReference type="InterPro" id="IPR007219">
    <property type="entry name" value="XnlR_reg_dom"/>
</dbReference>
<dbReference type="GO" id="GO:0006351">
    <property type="term" value="P:DNA-templated transcription"/>
    <property type="evidence" value="ECO:0007669"/>
    <property type="project" value="InterPro"/>
</dbReference>
<dbReference type="SMART" id="SM00066">
    <property type="entry name" value="GAL4"/>
    <property type="match status" value="1"/>
</dbReference>
<evidence type="ECO:0000313" key="9">
    <source>
        <dbReference type="Proteomes" id="UP000001745"/>
    </source>
</evidence>
<evidence type="ECO:0000256" key="2">
    <source>
        <dbReference type="ARBA" id="ARBA00023015"/>
    </source>
</evidence>
<dbReference type="PROSITE" id="PS50048">
    <property type="entry name" value="ZN2_CY6_FUNGAL_2"/>
    <property type="match status" value="1"/>
</dbReference>
<sequence>MVLTFADHFSGSLSDGNLSILTSQQDQCLIERGEKAEEKVSEWKRTGTIAGSRARLISFIFRELISHQSMPRPKVRPEDRQRSSKACLPCQVSKIRCDSQTPCTSCLRRDRTSACIYVESHRRRRPRTHRTHELRFAPFNHRAAGSPGSPRLRTSNEFATRNPEGNDDAEATQSVSEAPSVQSPECTESRLLLSSKGEKVYVGETSSLSFLQFLRGIMKQYMGPSAFTENGPLNIMLEADTNVNRNIAFEESLATKQELIQTYFQVCSGFFDLFDKDDIMRLLQIETSSSGRRINKEETAVLYLIIAIGGQCRGSNTSDFPYATKYSSMGQQYAFEGMLRDPSINMLRAFLLMAFYMLGACHRNAAYMYLGVASKAAAALGLHIGMQARGLSRDESKLRWRTYKSLRVFDLVVSFLLGRTTSSVPSNYNDLSWKEHSDSHSVAVSAAYNGSVLLEEIVQRLKKVNNSFDVPTAEGFLQRLRQWIQGLPRDFRQIPFDDEQEITSEVRETAIGNIHVSCIYYFAIILTTRSFLISHLMSRLKESSIITPDAISPLTGRAAEQKTSPQLAHVCISAATYMATMCEKAMVSDLLLRNMCIMKAWAFAAGLILGFSLFAYDDVESRTETESAFQSARHVLRYLANLSPQAMQYHEILTSFAEAIVKHRQQTSSARQRIADRYIDCVLDIGMTTSMSSIHHRRGRSTDRGEYPDTCEQLPQASAQMRSPIPEAGLVFNGNIERVEESDSDIPAGVDLDGFSVLPFDDAGSFSIDYEPFGLLLDGI</sequence>
<dbReference type="eggNOG" id="ENOG502QVYJ">
    <property type="taxonomic scope" value="Eukaryota"/>
</dbReference>
<dbReference type="InterPro" id="IPR001138">
    <property type="entry name" value="Zn2Cys6_DnaBD"/>
</dbReference>
<dbReference type="GeneID" id="8103518"/>
<dbReference type="Gene3D" id="4.10.240.10">
    <property type="entry name" value="Zn(2)-C6 fungal-type DNA-binding domain"/>
    <property type="match status" value="1"/>
</dbReference>
<organism evidence="8 9">
    <name type="scientific">Talaromyces stipitatus (strain ATCC 10500 / CBS 375.48 / QM 6759 / NRRL 1006)</name>
    <name type="common">Penicillium stipitatum</name>
    <dbReference type="NCBI Taxonomy" id="441959"/>
    <lineage>
        <taxon>Eukaryota</taxon>
        <taxon>Fungi</taxon>
        <taxon>Dikarya</taxon>
        <taxon>Ascomycota</taxon>
        <taxon>Pezizomycotina</taxon>
        <taxon>Eurotiomycetes</taxon>
        <taxon>Eurotiomycetidae</taxon>
        <taxon>Eurotiales</taxon>
        <taxon>Trichocomaceae</taxon>
        <taxon>Talaromyces</taxon>
        <taxon>Talaromyces sect. Talaromyces</taxon>
    </lineage>
</organism>
<evidence type="ECO:0000256" key="6">
    <source>
        <dbReference type="SAM" id="MobiDB-lite"/>
    </source>
</evidence>
<dbReference type="SUPFAM" id="SSF57701">
    <property type="entry name" value="Zn2/Cys6 DNA-binding domain"/>
    <property type="match status" value="1"/>
</dbReference>
<keyword evidence="2" id="KW-0805">Transcription regulation</keyword>
<dbReference type="CDD" id="cd00067">
    <property type="entry name" value="GAL4"/>
    <property type="match status" value="1"/>
</dbReference>
<dbReference type="RefSeq" id="XP_002479389.1">
    <property type="nucleotide sequence ID" value="XM_002479344.1"/>
</dbReference>
<evidence type="ECO:0000256" key="3">
    <source>
        <dbReference type="ARBA" id="ARBA00023125"/>
    </source>
</evidence>
<dbReference type="GO" id="GO:0000435">
    <property type="term" value="P:positive regulation of transcription from RNA polymerase II promoter by galactose"/>
    <property type="evidence" value="ECO:0007669"/>
    <property type="project" value="TreeGrafter"/>
</dbReference>
<dbReference type="Proteomes" id="UP000001745">
    <property type="component" value="Unassembled WGS sequence"/>
</dbReference>
<keyword evidence="1" id="KW-0479">Metal-binding</keyword>
<evidence type="ECO:0000313" key="8">
    <source>
        <dbReference type="EMBL" id="EED22426.1"/>
    </source>
</evidence>
<dbReference type="PANTHER" id="PTHR47424:SF9">
    <property type="entry name" value="TAH-2"/>
    <property type="match status" value="1"/>
</dbReference>
<gene>
    <name evidence="8" type="ORF">TSTA_096750</name>
</gene>
<keyword evidence="4" id="KW-0804">Transcription</keyword>
<evidence type="ECO:0000256" key="5">
    <source>
        <dbReference type="ARBA" id="ARBA00023242"/>
    </source>
</evidence>
<keyword evidence="9" id="KW-1185">Reference proteome</keyword>
<accession>B8LZK3</accession>
<feature type="domain" description="Zn(2)-C6 fungal-type" evidence="7">
    <location>
        <begin position="86"/>
        <end position="117"/>
    </location>
</feature>
<dbReference type="PANTHER" id="PTHR47424">
    <property type="entry name" value="REGULATORY PROTEIN GAL4"/>
    <property type="match status" value="1"/>
</dbReference>
<dbReference type="HOGENOM" id="CLU_010170_3_1_1"/>
<proteinExistence type="predicted"/>
<dbReference type="GO" id="GO:0000981">
    <property type="term" value="F:DNA-binding transcription factor activity, RNA polymerase II-specific"/>
    <property type="evidence" value="ECO:0007669"/>
    <property type="project" value="InterPro"/>
</dbReference>
<evidence type="ECO:0000259" key="7">
    <source>
        <dbReference type="PROSITE" id="PS50048"/>
    </source>
</evidence>
<dbReference type="EMBL" id="EQ962653">
    <property type="protein sequence ID" value="EED22426.1"/>
    <property type="molecule type" value="Genomic_DNA"/>
</dbReference>
<dbReference type="OMA" id="SPQAEHY"/>
<dbReference type="InterPro" id="IPR036864">
    <property type="entry name" value="Zn2-C6_fun-type_DNA-bd_sf"/>
</dbReference>
<dbReference type="GO" id="GO:0000978">
    <property type="term" value="F:RNA polymerase II cis-regulatory region sequence-specific DNA binding"/>
    <property type="evidence" value="ECO:0007669"/>
    <property type="project" value="TreeGrafter"/>
</dbReference>
<dbReference type="GO" id="GO:0005634">
    <property type="term" value="C:nucleus"/>
    <property type="evidence" value="ECO:0007669"/>
    <property type="project" value="TreeGrafter"/>
</dbReference>
<dbReference type="CDD" id="cd12148">
    <property type="entry name" value="fungal_TF_MHR"/>
    <property type="match status" value="1"/>
</dbReference>
<dbReference type="OrthoDB" id="4064873at2759"/>
<keyword evidence="3" id="KW-0238">DNA-binding</keyword>
<evidence type="ECO:0000256" key="1">
    <source>
        <dbReference type="ARBA" id="ARBA00022723"/>
    </source>
</evidence>
<feature type="compositionally biased region" description="Polar residues" evidence="6">
    <location>
        <begin position="171"/>
        <end position="183"/>
    </location>
</feature>
<dbReference type="GO" id="GO:0008270">
    <property type="term" value="F:zinc ion binding"/>
    <property type="evidence" value="ECO:0007669"/>
    <property type="project" value="InterPro"/>
</dbReference>
<protein>
    <submittedName>
        <fullName evidence="8">C6 transcription factor, putative</fullName>
    </submittedName>
</protein>
<evidence type="ECO:0000256" key="4">
    <source>
        <dbReference type="ARBA" id="ARBA00023163"/>
    </source>
</evidence>
<dbReference type="InParanoid" id="B8LZK3"/>
<feature type="region of interest" description="Disordered" evidence="6">
    <location>
        <begin position="140"/>
        <end position="183"/>
    </location>
</feature>
<name>B8LZK3_TALSN</name>
<dbReference type="STRING" id="441959.B8LZK3"/>
<dbReference type="Pfam" id="PF04082">
    <property type="entry name" value="Fungal_trans"/>
    <property type="match status" value="1"/>
</dbReference>
<dbReference type="Pfam" id="PF00172">
    <property type="entry name" value="Zn_clus"/>
    <property type="match status" value="1"/>
</dbReference>
<reference evidence="9" key="1">
    <citation type="journal article" date="2015" name="Genome Announc.">
        <title>Genome sequence of the AIDS-associated pathogen Penicillium marneffei (ATCC18224) and its near taxonomic relative Talaromyces stipitatus (ATCC10500).</title>
        <authorList>
            <person name="Nierman W.C."/>
            <person name="Fedorova-Abrams N.D."/>
            <person name="Andrianopoulos A."/>
        </authorList>
    </citation>
    <scope>NUCLEOTIDE SEQUENCE [LARGE SCALE GENOMIC DNA]</scope>
    <source>
        <strain evidence="9">ATCC 10500 / CBS 375.48 / QM 6759 / NRRL 1006</strain>
    </source>
</reference>
<keyword evidence="5" id="KW-0539">Nucleus</keyword>